<gene>
    <name evidence="9" type="ORF">COT27_01295</name>
</gene>
<dbReference type="InterPro" id="IPR052159">
    <property type="entry name" value="Competence_DNA_uptake"/>
</dbReference>
<evidence type="ECO:0000256" key="6">
    <source>
        <dbReference type="SAM" id="Phobius"/>
    </source>
</evidence>
<feature type="transmembrane region" description="Helical" evidence="6">
    <location>
        <begin position="282"/>
        <end position="313"/>
    </location>
</feature>
<feature type="transmembrane region" description="Helical" evidence="6">
    <location>
        <begin position="351"/>
        <end position="371"/>
    </location>
</feature>
<dbReference type="NCBIfam" id="TIGR00360">
    <property type="entry name" value="ComEC_N-term"/>
    <property type="match status" value="1"/>
</dbReference>
<sequence length="502" mass="56553">MMRKSQIFCIVCLFFILGVLSGNFLKVDDFYLFIFILFGLIVSIIFRKNKKIFTVGLAAIFLLLGFWRLQVAIIKIDESKAAYHNGEVLEFVGQVIDEPDTRVDKTKFIIGHILAGNASLKGKILVNLPNFPEYHYADYLKIVCELQTPEEIEDFDYGAYLAVQGIYSVCYQPESVGAYDNTSSHNNTAKLLTAYKKFRKQIINFKLQTKQIVDKSLRYPHSEILSAMILGLRRNIPQNVLDNFSQAGISHIIAISGLHITIISGLLMNFFLVLGLKRCQAFWLATLGLVLFIMMIGFGASSMRAAIMGFLVAYGLKEGRMSRSLNSLLAAACVLLAINPKLLLFDISFQLSFLAVAGIIYLGEPIGNFLIKIKIPDFLQIKSSLMMTLSAQIAVLPLIVYYFGNLSMIAPLANILVLPILPFIMIAGFMLIFFGFIFLPFAQICGYVMNFGIGWILFVADKASSMAGSCWQVGKIDFFWIFIIYIFLGWWIWLLNKNTQRI</sequence>
<dbReference type="Proteomes" id="UP000230586">
    <property type="component" value="Unassembled WGS sequence"/>
</dbReference>
<keyword evidence="2" id="KW-1003">Cell membrane</keyword>
<feature type="transmembrane region" description="Helical" evidence="6">
    <location>
        <begin position="31"/>
        <end position="47"/>
    </location>
</feature>
<proteinExistence type="predicted"/>
<evidence type="ECO:0000313" key="10">
    <source>
        <dbReference type="Proteomes" id="UP000230586"/>
    </source>
</evidence>
<feature type="transmembrane region" description="Helical" evidence="6">
    <location>
        <begin position="383"/>
        <end position="403"/>
    </location>
</feature>
<dbReference type="InterPro" id="IPR004477">
    <property type="entry name" value="ComEC_N"/>
</dbReference>
<dbReference type="AlphaFoldDB" id="A0A2M6XT09"/>
<name>A0A2M6XT09_9BACT</name>
<keyword evidence="4 6" id="KW-1133">Transmembrane helix</keyword>
<feature type="transmembrane region" description="Helical" evidence="6">
    <location>
        <begin position="252"/>
        <end position="276"/>
    </location>
</feature>
<dbReference type="PANTHER" id="PTHR30619:SF7">
    <property type="entry name" value="BETA-LACTAMASE DOMAIN PROTEIN"/>
    <property type="match status" value="1"/>
</dbReference>
<keyword evidence="5 6" id="KW-0472">Membrane</keyword>
<feature type="domain" description="ComEC/Rec2-related protein" evidence="7">
    <location>
        <begin position="228"/>
        <end position="496"/>
    </location>
</feature>
<keyword evidence="3 6" id="KW-0812">Transmembrane</keyword>
<evidence type="ECO:0000313" key="9">
    <source>
        <dbReference type="EMBL" id="PIU10784.1"/>
    </source>
</evidence>
<dbReference type="Pfam" id="PF03772">
    <property type="entry name" value="Competence"/>
    <property type="match status" value="1"/>
</dbReference>
<evidence type="ECO:0000256" key="2">
    <source>
        <dbReference type="ARBA" id="ARBA00022475"/>
    </source>
</evidence>
<evidence type="ECO:0000256" key="1">
    <source>
        <dbReference type="ARBA" id="ARBA00004651"/>
    </source>
</evidence>
<dbReference type="InterPro" id="IPR025405">
    <property type="entry name" value="DUF4131"/>
</dbReference>
<evidence type="ECO:0008006" key="11">
    <source>
        <dbReference type="Google" id="ProtNLM"/>
    </source>
</evidence>
<feature type="transmembrane region" description="Helical" evidence="6">
    <location>
        <begin position="441"/>
        <end position="458"/>
    </location>
</feature>
<evidence type="ECO:0000256" key="3">
    <source>
        <dbReference type="ARBA" id="ARBA00022692"/>
    </source>
</evidence>
<comment type="subcellular location">
    <subcellularLocation>
        <location evidence="1">Cell membrane</location>
        <topology evidence="1">Multi-pass membrane protein</topology>
    </subcellularLocation>
</comment>
<dbReference type="GO" id="GO:0005886">
    <property type="term" value="C:plasma membrane"/>
    <property type="evidence" value="ECO:0007669"/>
    <property type="project" value="UniProtKB-SubCell"/>
</dbReference>
<dbReference type="EMBL" id="PEXX01000024">
    <property type="protein sequence ID" value="PIU10784.1"/>
    <property type="molecule type" value="Genomic_DNA"/>
</dbReference>
<comment type="caution">
    <text evidence="9">The sequence shown here is derived from an EMBL/GenBank/DDBJ whole genome shotgun (WGS) entry which is preliminary data.</text>
</comment>
<evidence type="ECO:0000256" key="4">
    <source>
        <dbReference type="ARBA" id="ARBA00022989"/>
    </source>
</evidence>
<dbReference type="PANTHER" id="PTHR30619">
    <property type="entry name" value="DNA INTERNALIZATION/COMPETENCE PROTEIN COMEC/REC2"/>
    <property type="match status" value="1"/>
</dbReference>
<evidence type="ECO:0000259" key="7">
    <source>
        <dbReference type="Pfam" id="PF03772"/>
    </source>
</evidence>
<organism evidence="9 10">
    <name type="scientific">Candidatus Kuenenbacteria bacterium CG08_land_8_20_14_0_20_37_23</name>
    <dbReference type="NCBI Taxonomy" id="1974617"/>
    <lineage>
        <taxon>Bacteria</taxon>
        <taxon>Candidatus Kueneniibacteriota</taxon>
    </lineage>
</organism>
<dbReference type="Pfam" id="PF13567">
    <property type="entry name" value="DUF4131"/>
    <property type="match status" value="1"/>
</dbReference>
<feature type="transmembrane region" description="Helical" evidence="6">
    <location>
        <begin position="409"/>
        <end position="434"/>
    </location>
</feature>
<reference evidence="10" key="1">
    <citation type="submission" date="2017-09" db="EMBL/GenBank/DDBJ databases">
        <title>Depth-based differentiation of microbial function through sediment-hosted aquifers and enrichment of novel symbionts in the deep terrestrial subsurface.</title>
        <authorList>
            <person name="Probst A.J."/>
            <person name="Ladd B."/>
            <person name="Jarett J.K."/>
            <person name="Geller-Mcgrath D.E."/>
            <person name="Sieber C.M.K."/>
            <person name="Emerson J.B."/>
            <person name="Anantharaman K."/>
            <person name="Thomas B.C."/>
            <person name="Malmstrom R."/>
            <person name="Stieglmeier M."/>
            <person name="Klingl A."/>
            <person name="Woyke T."/>
            <person name="Ryan C.M."/>
            <person name="Banfield J.F."/>
        </authorList>
    </citation>
    <scope>NUCLEOTIDE SEQUENCE [LARGE SCALE GENOMIC DNA]</scope>
</reference>
<protein>
    <recommendedName>
        <fullName evidence="11">ComEC/Rec2-related protein domain-containing protein</fullName>
    </recommendedName>
</protein>
<accession>A0A2M6XT09</accession>
<feature type="domain" description="DUF4131" evidence="8">
    <location>
        <begin position="32"/>
        <end position="171"/>
    </location>
</feature>
<evidence type="ECO:0000259" key="8">
    <source>
        <dbReference type="Pfam" id="PF13567"/>
    </source>
</evidence>
<feature type="transmembrane region" description="Helical" evidence="6">
    <location>
        <begin position="478"/>
        <end position="496"/>
    </location>
</feature>
<evidence type="ECO:0000256" key="5">
    <source>
        <dbReference type="ARBA" id="ARBA00023136"/>
    </source>
</evidence>